<feature type="domain" description="Radical SAM core" evidence="6">
    <location>
        <begin position="34"/>
        <end position="247"/>
    </location>
</feature>
<dbReference type="PANTHER" id="PTHR11228">
    <property type="entry name" value="RADICAL SAM DOMAIN PROTEIN"/>
    <property type="match status" value="1"/>
</dbReference>
<accession>A0A450SPJ2</accession>
<dbReference type="PROSITE" id="PS51918">
    <property type="entry name" value="RADICAL_SAM"/>
    <property type="match status" value="1"/>
</dbReference>
<dbReference type="Gene3D" id="3.20.20.70">
    <property type="entry name" value="Aldolase class I"/>
    <property type="match status" value="1"/>
</dbReference>
<dbReference type="PANTHER" id="PTHR11228:SF7">
    <property type="entry name" value="PQQA PEPTIDE CYCLASE"/>
    <property type="match status" value="1"/>
</dbReference>
<sequence length="380" mass="43774">MHSDTTQAIGQWIELIRAPNDENTQEGFRQIYRSHHPYQGELIFSPACNSECAHCIYPPNYAKYNRSLSVAQWRLIVRKLIDELEIRTFVYGGRTVTRQGIEFLKILRWLAPDARIGIIDSGISLFRFREQLAELELGWIDVSLDGLERDHDIQRNRDSCFRHGLEAALWLKENAIVPKVNILTCLTTINRGSVIPMIQEINTLGFKNFFITPVTVLDGYRPDRNLMVTGAEFTDFIKELQDAIPELDDAWVELNVFSADYMGFIGNNYHSLWDNLTPRQDCLVNESLCGNNDFSIRYYPSSLTGTREFIVNTNGNVIPPHVMAKGDIPKQDLLGNLLEESAKDIVIETLESSRFGFYWREFLVEKRLLKNLLEKYDGLE</sequence>
<dbReference type="AlphaFoldDB" id="A0A450SPJ2"/>
<reference evidence="7" key="1">
    <citation type="submission" date="2019-02" db="EMBL/GenBank/DDBJ databases">
        <authorList>
            <person name="Gruber-Vodicka R. H."/>
            <person name="Seah K. B. B."/>
        </authorList>
    </citation>
    <scope>NUCLEOTIDE SEQUENCE</scope>
    <source>
        <strain evidence="7">BECK_BZ106</strain>
    </source>
</reference>
<gene>
    <name evidence="7" type="ORF">BECKFW1821B_GA0114236_102410</name>
</gene>
<evidence type="ECO:0000256" key="3">
    <source>
        <dbReference type="ARBA" id="ARBA00022723"/>
    </source>
</evidence>
<dbReference type="EMBL" id="CAADFD010000024">
    <property type="protein sequence ID" value="VFJ55766.1"/>
    <property type="molecule type" value="Genomic_DNA"/>
</dbReference>
<dbReference type="SUPFAM" id="SSF102114">
    <property type="entry name" value="Radical SAM enzymes"/>
    <property type="match status" value="1"/>
</dbReference>
<keyword evidence="3" id="KW-0479">Metal-binding</keyword>
<organism evidence="7">
    <name type="scientific">Candidatus Kentrum sp. FW</name>
    <dbReference type="NCBI Taxonomy" id="2126338"/>
    <lineage>
        <taxon>Bacteria</taxon>
        <taxon>Pseudomonadati</taxon>
        <taxon>Pseudomonadota</taxon>
        <taxon>Gammaproteobacteria</taxon>
        <taxon>Candidatus Kentrum</taxon>
    </lineage>
</organism>
<dbReference type="Pfam" id="PF04055">
    <property type="entry name" value="Radical_SAM"/>
    <property type="match status" value="1"/>
</dbReference>
<dbReference type="CDD" id="cd01335">
    <property type="entry name" value="Radical_SAM"/>
    <property type="match status" value="1"/>
</dbReference>
<proteinExistence type="predicted"/>
<evidence type="ECO:0000256" key="4">
    <source>
        <dbReference type="ARBA" id="ARBA00023004"/>
    </source>
</evidence>
<comment type="cofactor">
    <cofactor evidence="1">
        <name>[4Fe-4S] cluster</name>
        <dbReference type="ChEBI" id="CHEBI:49883"/>
    </cofactor>
</comment>
<keyword evidence="5" id="KW-0411">Iron-sulfur</keyword>
<evidence type="ECO:0000256" key="5">
    <source>
        <dbReference type="ARBA" id="ARBA00023014"/>
    </source>
</evidence>
<evidence type="ECO:0000259" key="6">
    <source>
        <dbReference type="PROSITE" id="PS51918"/>
    </source>
</evidence>
<dbReference type="GO" id="GO:0051536">
    <property type="term" value="F:iron-sulfur cluster binding"/>
    <property type="evidence" value="ECO:0007669"/>
    <property type="project" value="UniProtKB-KW"/>
</dbReference>
<dbReference type="InterPro" id="IPR058240">
    <property type="entry name" value="rSAM_sf"/>
</dbReference>
<dbReference type="GO" id="GO:0046872">
    <property type="term" value="F:metal ion binding"/>
    <property type="evidence" value="ECO:0007669"/>
    <property type="project" value="UniProtKB-KW"/>
</dbReference>
<evidence type="ECO:0000256" key="1">
    <source>
        <dbReference type="ARBA" id="ARBA00001966"/>
    </source>
</evidence>
<keyword evidence="4" id="KW-0408">Iron</keyword>
<protein>
    <submittedName>
        <fullName evidence="7">Sulfatase maturation enzyme AslB, radical SAM superfamily</fullName>
    </submittedName>
</protein>
<dbReference type="SFLD" id="SFLDG01067">
    <property type="entry name" value="SPASM/twitch_domain_containing"/>
    <property type="match status" value="1"/>
</dbReference>
<dbReference type="InterPro" id="IPR013785">
    <property type="entry name" value="Aldolase_TIM"/>
</dbReference>
<dbReference type="SFLD" id="SFLDS00029">
    <property type="entry name" value="Radical_SAM"/>
    <property type="match status" value="1"/>
</dbReference>
<dbReference type="GO" id="GO:0003824">
    <property type="term" value="F:catalytic activity"/>
    <property type="evidence" value="ECO:0007669"/>
    <property type="project" value="InterPro"/>
</dbReference>
<dbReference type="InterPro" id="IPR007197">
    <property type="entry name" value="rSAM"/>
</dbReference>
<evidence type="ECO:0000256" key="2">
    <source>
        <dbReference type="ARBA" id="ARBA00022691"/>
    </source>
</evidence>
<evidence type="ECO:0000313" key="7">
    <source>
        <dbReference type="EMBL" id="VFJ55766.1"/>
    </source>
</evidence>
<dbReference type="InterPro" id="IPR050377">
    <property type="entry name" value="Radical_SAM_PqqE_MftC-like"/>
</dbReference>
<keyword evidence="2" id="KW-0949">S-adenosyl-L-methionine</keyword>
<name>A0A450SPJ2_9GAMM</name>